<proteinExistence type="predicted"/>
<dbReference type="CDD" id="cd07043">
    <property type="entry name" value="STAS_anti-anti-sigma_factors"/>
    <property type="match status" value="1"/>
</dbReference>
<dbReference type="InterPro" id="IPR052746">
    <property type="entry name" value="MlaB_ABC_Transporter"/>
</dbReference>
<dbReference type="InterPro" id="IPR036513">
    <property type="entry name" value="STAS_dom_sf"/>
</dbReference>
<dbReference type="SUPFAM" id="SSF52091">
    <property type="entry name" value="SpoIIaa-like"/>
    <property type="match status" value="1"/>
</dbReference>
<dbReference type="InterPro" id="IPR002645">
    <property type="entry name" value="STAS_dom"/>
</dbReference>
<protein>
    <submittedName>
        <fullName evidence="2">Sulfate transporter</fullName>
    </submittedName>
</protein>
<dbReference type="PANTHER" id="PTHR35849">
    <property type="entry name" value="BLR2341 PROTEIN"/>
    <property type="match status" value="1"/>
</dbReference>
<evidence type="ECO:0000259" key="1">
    <source>
        <dbReference type="PROSITE" id="PS50801"/>
    </source>
</evidence>
<dbReference type="AlphaFoldDB" id="A0A1D3K0R5"/>
<accession>A0A1D3K0R5</accession>
<feature type="domain" description="STAS" evidence="1">
    <location>
        <begin position="14"/>
        <end position="105"/>
    </location>
</feature>
<dbReference type="RefSeq" id="WP_017846995.1">
    <property type="nucleotide sequence ID" value="NZ_AOUH01000018.1"/>
</dbReference>
<name>A0A1D3K0R5_PSEVE</name>
<dbReference type="Proteomes" id="UP000245431">
    <property type="component" value="Chromosome PVE_r1"/>
</dbReference>
<sequence>MKSTVPMLRRIQVMEGPLTIYTATEQKDLLLSLFPLAHEVELDLSNVDELDSAGLQLLILIKRESLKDGTQLLLSNPSATVIEAIRLSGLDDYFANPLFAQSLGA</sequence>
<dbReference type="PROSITE" id="PS50801">
    <property type="entry name" value="STAS"/>
    <property type="match status" value="1"/>
</dbReference>
<dbReference type="GeneID" id="47555601"/>
<evidence type="ECO:0000313" key="2">
    <source>
        <dbReference type="EMBL" id="SBW81801.1"/>
    </source>
</evidence>
<dbReference type="PANTHER" id="PTHR35849:SF2">
    <property type="entry name" value="BLR2341 PROTEIN"/>
    <property type="match status" value="1"/>
</dbReference>
<dbReference type="EMBL" id="LT599583">
    <property type="protein sequence ID" value="SBW81801.1"/>
    <property type="molecule type" value="Genomic_DNA"/>
</dbReference>
<gene>
    <name evidence="2" type="ORF">PVE_R1G3919</name>
</gene>
<dbReference type="Gene3D" id="3.30.750.24">
    <property type="entry name" value="STAS domain"/>
    <property type="match status" value="1"/>
</dbReference>
<dbReference type="Pfam" id="PF01740">
    <property type="entry name" value="STAS"/>
    <property type="match status" value="1"/>
</dbReference>
<reference evidence="3" key="1">
    <citation type="submission" date="2016-07" db="EMBL/GenBank/DDBJ databases">
        <authorList>
            <person name="Florea S."/>
            <person name="Webb J.S."/>
            <person name="Jaromczyk J."/>
            <person name="Schardl C.L."/>
        </authorList>
    </citation>
    <scope>NUCLEOTIDE SEQUENCE [LARGE SCALE GENOMIC DNA]</scope>
    <source>
        <strain evidence="3">1YdBTEX2</strain>
    </source>
</reference>
<organism evidence="2 3">
    <name type="scientific">Pseudomonas veronii 1YdBTEX2</name>
    <dbReference type="NCBI Taxonomy" id="1295141"/>
    <lineage>
        <taxon>Bacteria</taxon>
        <taxon>Pseudomonadati</taxon>
        <taxon>Pseudomonadota</taxon>
        <taxon>Gammaproteobacteria</taxon>
        <taxon>Pseudomonadales</taxon>
        <taxon>Pseudomonadaceae</taxon>
        <taxon>Pseudomonas</taxon>
    </lineage>
</organism>
<evidence type="ECO:0000313" key="3">
    <source>
        <dbReference type="Proteomes" id="UP000245431"/>
    </source>
</evidence>